<dbReference type="Pfam" id="PF00079">
    <property type="entry name" value="Serpin"/>
    <property type="match status" value="2"/>
</dbReference>
<keyword evidence="3" id="KW-0722">Serine protease inhibitor</keyword>
<dbReference type="AlphaFoldDB" id="A0A4Y2DPS4"/>
<dbReference type="InterPro" id="IPR042178">
    <property type="entry name" value="Serpin_sf_1"/>
</dbReference>
<dbReference type="EMBL" id="BGPR01000400">
    <property type="protein sequence ID" value="GBM18217.1"/>
    <property type="molecule type" value="Genomic_DNA"/>
</dbReference>
<dbReference type="InterPro" id="IPR042185">
    <property type="entry name" value="Serpin_sf_2"/>
</dbReference>
<feature type="chain" id="PRO_5021390528" evidence="5">
    <location>
        <begin position="21"/>
        <end position="418"/>
    </location>
</feature>
<dbReference type="SMART" id="SM00093">
    <property type="entry name" value="SERPIN"/>
    <property type="match status" value="1"/>
</dbReference>
<organism evidence="7 8">
    <name type="scientific">Araneus ventricosus</name>
    <name type="common">Orbweaver spider</name>
    <name type="synonym">Epeira ventricosa</name>
    <dbReference type="NCBI Taxonomy" id="182803"/>
    <lineage>
        <taxon>Eukaryota</taxon>
        <taxon>Metazoa</taxon>
        <taxon>Ecdysozoa</taxon>
        <taxon>Arthropoda</taxon>
        <taxon>Chelicerata</taxon>
        <taxon>Arachnida</taxon>
        <taxon>Araneae</taxon>
        <taxon>Araneomorphae</taxon>
        <taxon>Entelegynae</taxon>
        <taxon>Araneoidea</taxon>
        <taxon>Araneidae</taxon>
        <taxon>Araneus</taxon>
    </lineage>
</organism>
<dbReference type="PANTHER" id="PTHR11461">
    <property type="entry name" value="SERINE PROTEASE INHIBITOR, SERPIN"/>
    <property type="match status" value="1"/>
</dbReference>
<dbReference type="SUPFAM" id="SSF56574">
    <property type="entry name" value="Serpins"/>
    <property type="match status" value="1"/>
</dbReference>
<name>A0A4Y2DPS4_ARAVE</name>
<accession>A0A4Y2DPS4</accession>
<gene>
    <name evidence="7" type="primary">SERPINB4_10</name>
    <name evidence="7" type="ORF">AVEN_38991_1</name>
</gene>
<sequence>MKSISVFCTFFAFCVALTSAGVISDREDAARENLRKLALDNNEMAFNLHRRLVSGSSENVFFSPLSISTAFGMLFYGARGETAEELRETLGYERADLPNYLVHDTFNRYLREGTWKTKFEPEKTRYEFFYNNGLESEGRRVPLMHLTSRFAYASVDNFQALELPYKGENVSMLILLPNERDGLQDLEESLTPERLDEVQRRLYRTKVDVSLPKFKLQFEKELSPDVQALGANQIFRNGADFSGMTSSRNAAVSQVVHKAVIEVNEDGSEAAAVTGISVVFISEILETPHFRADHPFLFAIVEKGSNTISEPHLPPKKPTASDRPSSLLRGNLQTVRKRIARCERFKVERLESRRNYFHDELIENHGKGAKAARTVNHHLSLANGGGVALECALVSRFDFASSEKVLEEQRTTLKYVPM</sequence>
<dbReference type="Proteomes" id="UP000499080">
    <property type="component" value="Unassembled WGS sequence"/>
</dbReference>
<reference evidence="7 8" key="1">
    <citation type="journal article" date="2019" name="Sci. Rep.">
        <title>Orb-weaving spider Araneus ventricosus genome elucidates the spidroin gene catalogue.</title>
        <authorList>
            <person name="Kono N."/>
            <person name="Nakamura H."/>
            <person name="Ohtoshi R."/>
            <person name="Moran D.A.P."/>
            <person name="Shinohara A."/>
            <person name="Yoshida Y."/>
            <person name="Fujiwara M."/>
            <person name="Mori M."/>
            <person name="Tomita M."/>
            <person name="Arakawa K."/>
        </authorList>
    </citation>
    <scope>NUCLEOTIDE SEQUENCE [LARGE SCALE GENOMIC DNA]</scope>
</reference>
<feature type="domain" description="Serpin" evidence="6">
    <location>
        <begin position="46"/>
        <end position="311"/>
    </location>
</feature>
<dbReference type="InterPro" id="IPR023796">
    <property type="entry name" value="Serpin_dom"/>
</dbReference>
<dbReference type="OrthoDB" id="6416968at2759"/>
<dbReference type="InterPro" id="IPR000215">
    <property type="entry name" value="Serpin_fam"/>
</dbReference>
<evidence type="ECO:0000256" key="1">
    <source>
        <dbReference type="ARBA" id="ARBA00009500"/>
    </source>
</evidence>
<dbReference type="GO" id="GO:0005615">
    <property type="term" value="C:extracellular space"/>
    <property type="evidence" value="ECO:0007669"/>
    <property type="project" value="InterPro"/>
</dbReference>
<evidence type="ECO:0000259" key="6">
    <source>
        <dbReference type="SMART" id="SM00093"/>
    </source>
</evidence>
<evidence type="ECO:0000313" key="7">
    <source>
        <dbReference type="EMBL" id="GBM18217.1"/>
    </source>
</evidence>
<evidence type="ECO:0000313" key="8">
    <source>
        <dbReference type="Proteomes" id="UP000499080"/>
    </source>
</evidence>
<dbReference type="PANTHER" id="PTHR11461:SF211">
    <property type="entry name" value="GH10112P-RELATED"/>
    <property type="match status" value="1"/>
</dbReference>
<evidence type="ECO:0000256" key="4">
    <source>
        <dbReference type="RuleBase" id="RU000411"/>
    </source>
</evidence>
<keyword evidence="2" id="KW-0646">Protease inhibitor</keyword>
<feature type="signal peptide" evidence="5">
    <location>
        <begin position="1"/>
        <end position="20"/>
    </location>
</feature>
<keyword evidence="5" id="KW-0732">Signal</keyword>
<comment type="similarity">
    <text evidence="1 4">Belongs to the serpin family.</text>
</comment>
<proteinExistence type="inferred from homology"/>
<evidence type="ECO:0000256" key="3">
    <source>
        <dbReference type="ARBA" id="ARBA00022900"/>
    </source>
</evidence>
<protein>
    <submittedName>
        <fullName evidence="7">Serpin B4</fullName>
    </submittedName>
</protein>
<dbReference type="Gene3D" id="2.30.39.10">
    <property type="entry name" value="Alpha-1-antitrypsin, domain 1"/>
    <property type="match status" value="1"/>
</dbReference>
<keyword evidence="8" id="KW-1185">Reference proteome</keyword>
<evidence type="ECO:0000256" key="2">
    <source>
        <dbReference type="ARBA" id="ARBA00022690"/>
    </source>
</evidence>
<evidence type="ECO:0000256" key="5">
    <source>
        <dbReference type="SAM" id="SignalP"/>
    </source>
</evidence>
<comment type="caution">
    <text evidence="7">The sequence shown here is derived from an EMBL/GenBank/DDBJ whole genome shotgun (WGS) entry which is preliminary data.</text>
</comment>
<dbReference type="InterPro" id="IPR036186">
    <property type="entry name" value="Serpin_sf"/>
</dbReference>
<dbReference type="Gene3D" id="3.30.497.10">
    <property type="entry name" value="Antithrombin, subunit I, domain 2"/>
    <property type="match status" value="2"/>
</dbReference>
<dbReference type="GO" id="GO:0004867">
    <property type="term" value="F:serine-type endopeptidase inhibitor activity"/>
    <property type="evidence" value="ECO:0007669"/>
    <property type="project" value="UniProtKB-KW"/>
</dbReference>